<dbReference type="GO" id="GO:0033314">
    <property type="term" value="P:mitotic DNA replication checkpoint signaling"/>
    <property type="evidence" value="ECO:0007669"/>
    <property type="project" value="TreeGrafter"/>
</dbReference>
<dbReference type="InterPro" id="IPR016314">
    <property type="entry name" value="Cdc6/18"/>
</dbReference>
<comment type="similarity">
    <text evidence="2">Belongs to the CDC6/cdc18 family.</text>
</comment>
<dbReference type="InterPro" id="IPR027417">
    <property type="entry name" value="P-loop_NTPase"/>
</dbReference>
<name>S8DP81_9LAMI</name>
<evidence type="ECO:0000256" key="5">
    <source>
        <dbReference type="ARBA" id="ARBA00022705"/>
    </source>
</evidence>
<dbReference type="InterPro" id="IPR049945">
    <property type="entry name" value="AAA_22"/>
</dbReference>
<dbReference type="FunFam" id="3.40.50.300:FF:000547">
    <property type="entry name" value="Cell division control protein"/>
    <property type="match status" value="1"/>
</dbReference>
<feature type="compositionally biased region" description="Polar residues" evidence="8">
    <location>
        <begin position="1"/>
        <end position="12"/>
    </location>
</feature>
<evidence type="ECO:0000259" key="9">
    <source>
        <dbReference type="SMART" id="SM01074"/>
    </source>
</evidence>
<feature type="domain" description="Cdc6 C-terminal" evidence="9">
    <location>
        <begin position="416"/>
        <end position="496"/>
    </location>
</feature>
<dbReference type="InterPro" id="IPR015163">
    <property type="entry name" value="Cdc6_C"/>
</dbReference>
<dbReference type="InterPro" id="IPR036390">
    <property type="entry name" value="WH_DNA-bd_sf"/>
</dbReference>
<keyword evidence="11" id="KW-1185">Reference proteome</keyword>
<dbReference type="GO" id="GO:0051301">
    <property type="term" value="P:cell division"/>
    <property type="evidence" value="ECO:0007669"/>
    <property type="project" value="UniProtKB-KW"/>
</dbReference>
<comment type="caution">
    <text evidence="10">The sequence shown here is derived from an EMBL/GenBank/DDBJ whole genome shotgun (WGS) entry which is preliminary data.</text>
</comment>
<dbReference type="InterPro" id="IPR054425">
    <property type="entry name" value="Cdc6_ORC1-like_ATPase_lid"/>
</dbReference>
<dbReference type="SUPFAM" id="SSF46785">
    <property type="entry name" value="Winged helix' DNA-binding domain"/>
    <property type="match status" value="1"/>
</dbReference>
<dbReference type="PANTHER" id="PTHR10763">
    <property type="entry name" value="CELL DIVISION CONTROL PROTEIN 6-RELATED"/>
    <property type="match status" value="1"/>
</dbReference>
<dbReference type="SUPFAM" id="SSF52540">
    <property type="entry name" value="P-loop containing nucleoside triphosphate hydrolases"/>
    <property type="match status" value="1"/>
</dbReference>
<feature type="compositionally biased region" description="Basic and acidic residues" evidence="8">
    <location>
        <begin position="29"/>
        <end position="41"/>
    </location>
</feature>
<keyword evidence="6" id="KW-0539">Nucleus</keyword>
<feature type="non-terminal residue" evidence="10">
    <location>
        <position position="507"/>
    </location>
</feature>
<dbReference type="OrthoDB" id="1926878at2759"/>
<dbReference type="PANTHER" id="PTHR10763:SF26">
    <property type="entry name" value="CELL DIVISION CONTROL PROTEIN 6 HOMOLOG"/>
    <property type="match status" value="1"/>
</dbReference>
<keyword evidence="4" id="KW-0132">Cell division</keyword>
<keyword evidence="7" id="KW-0131">Cell cycle</keyword>
<dbReference type="AlphaFoldDB" id="S8DP81"/>
<dbReference type="Gene3D" id="3.40.50.300">
    <property type="entry name" value="P-loop containing nucleotide triphosphate hydrolases"/>
    <property type="match status" value="1"/>
</dbReference>
<dbReference type="GO" id="GO:0005634">
    <property type="term" value="C:nucleus"/>
    <property type="evidence" value="ECO:0007669"/>
    <property type="project" value="UniProtKB-SubCell"/>
</dbReference>
<reference evidence="10 11" key="1">
    <citation type="journal article" date="2013" name="BMC Genomics">
        <title>The miniature genome of a carnivorous plant Genlisea aurea contains a low number of genes and short non-coding sequences.</title>
        <authorList>
            <person name="Leushkin E.V."/>
            <person name="Sutormin R.A."/>
            <person name="Nabieva E.R."/>
            <person name="Penin A.A."/>
            <person name="Kondrashov A.S."/>
            <person name="Logacheva M.D."/>
        </authorList>
    </citation>
    <scope>NUCLEOTIDE SEQUENCE [LARGE SCALE GENOMIC DNA]</scope>
</reference>
<dbReference type="PIRSF" id="PIRSF001767">
    <property type="entry name" value="Cdc6"/>
    <property type="match status" value="1"/>
</dbReference>
<organism evidence="10 11">
    <name type="scientific">Genlisea aurea</name>
    <dbReference type="NCBI Taxonomy" id="192259"/>
    <lineage>
        <taxon>Eukaryota</taxon>
        <taxon>Viridiplantae</taxon>
        <taxon>Streptophyta</taxon>
        <taxon>Embryophyta</taxon>
        <taxon>Tracheophyta</taxon>
        <taxon>Spermatophyta</taxon>
        <taxon>Magnoliopsida</taxon>
        <taxon>eudicotyledons</taxon>
        <taxon>Gunneridae</taxon>
        <taxon>Pentapetalae</taxon>
        <taxon>asterids</taxon>
        <taxon>lamiids</taxon>
        <taxon>Lamiales</taxon>
        <taxon>Lentibulariaceae</taxon>
        <taxon>Genlisea</taxon>
    </lineage>
</organism>
<dbReference type="GO" id="GO:0016887">
    <property type="term" value="F:ATP hydrolysis activity"/>
    <property type="evidence" value="ECO:0007669"/>
    <property type="project" value="InterPro"/>
</dbReference>
<evidence type="ECO:0000256" key="6">
    <source>
        <dbReference type="ARBA" id="ARBA00023242"/>
    </source>
</evidence>
<keyword evidence="5" id="KW-0235">DNA replication</keyword>
<evidence type="ECO:0000256" key="4">
    <source>
        <dbReference type="ARBA" id="ARBA00022618"/>
    </source>
</evidence>
<dbReference type="Proteomes" id="UP000015453">
    <property type="component" value="Unassembled WGS sequence"/>
</dbReference>
<evidence type="ECO:0000256" key="7">
    <source>
        <dbReference type="ARBA" id="ARBA00023306"/>
    </source>
</evidence>
<dbReference type="Pfam" id="PF09079">
    <property type="entry name" value="WHD_Cdc6"/>
    <property type="match status" value="1"/>
</dbReference>
<dbReference type="InterPro" id="IPR050311">
    <property type="entry name" value="ORC1/CDC6"/>
</dbReference>
<evidence type="ECO:0000313" key="11">
    <source>
        <dbReference type="Proteomes" id="UP000015453"/>
    </source>
</evidence>
<feature type="region of interest" description="Disordered" evidence="8">
    <location>
        <begin position="357"/>
        <end position="377"/>
    </location>
</feature>
<comment type="similarity">
    <text evidence="3">Belongs to the disease resistance NB-LRR family.</text>
</comment>
<dbReference type="Pfam" id="PF13401">
    <property type="entry name" value="AAA_22"/>
    <property type="match status" value="1"/>
</dbReference>
<protein>
    <recommendedName>
        <fullName evidence="9">Cdc6 C-terminal domain-containing protein</fullName>
    </recommendedName>
</protein>
<dbReference type="InterPro" id="IPR036388">
    <property type="entry name" value="WH-like_DNA-bd_sf"/>
</dbReference>
<evidence type="ECO:0000256" key="2">
    <source>
        <dbReference type="ARBA" id="ARBA00006184"/>
    </source>
</evidence>
<dbReference type="SMART" id="SM01074">
    <property type="entry name" value="Cdc6_C"/>
    <property type="match status" value="1"/>
</dbReference>
<evidence type="ECO:0000256" key="3">
    <source>
        <dbReference type="ARBA" id="ARBA00008894"/>
    </source>
</evidence>
<dbReference type="Pfam" id="PF22606">
    <property type="entry name" value="Cdc6-ORC-like_ATPase_lid"/>
    <property type="match status" value="1"/>
</dbReference>
<comment type="subcellular location">
    <subcellularLocation>
        <location evidence="1">Nucleus</location>
    </subcellularLocation>
</comment>
<evidence type="ECO:0000256" key="8">
    <source>
        <dbReference type="SAM" id="MobiDB-lite"/>
    </source>
</evidence>
<dbReference type="Gene3D" id="1.10.8.60">
    <property type="match status" value="1"/>
</dbReference>
<accession>S8DP81</accession>
<dbReference type="EMBL" id="AUSU01006772">
    <property type="protein sequence ID" value="EPS61527.1"/>
    <property type="molecule type" value="Genomic_DNA"/>
</dbReference>
<feature type="region of interest" description="Disordered" evidence="8">
    <location>
        <begin position="1"/>
        <end position="45"/>
    </location>
</feature>
<sequence>MPTVRRPSSTEDSAVKSGSPRCASRKCRLRSERNDPDESPTRKSARLCNRGGLDIHHQVIWDSVVRLSFQSAPVIDYRMRRGMNSSGTSVKSPTRDPGQVDQLRAVKEALHVSTRPKEFFCREEEQDRILNFCKKSLREDKAGSLYVCGCPGTGKSLCIDKVKDALISWVEEENIQQPDILSLNCTLVTDTSEIFRKILRQNHCPEKKNQCKSLRLLQNLYSKKQVPEMKMILVIVDELDYLITKDRASLHDLFMLTTMPFARCILIGRISNAIDLADRFIPKLQVLNCKPVVVTFHAYSKDEIVEILRERLKALPYEAFQPQALELCAKKVAAVSGDMRKALSVCRTAVEMLEAERSSPPINCRDPKGDDDSTADTDNTYLQVTVEHVAAALSRTFKSPVVDTIQSLPLHQQIVLCSAVKLSRGGKKDATLEELNKCYKGVCESSMIPPVGISELSTMCGVLQDQGILKLKMNPRFEKLSRVALKVDGGDVAFALQAVRFFRSCLQ</sequence>
<evidence type="ECO:0000313" key="10">
    <source>
        <dbReference type="EMBL" id="EPS61527.1"/>
    </source>
</evidence>
<dbReference type="GO" id="GO:0003688">
    <property type="term" value="F:DNA replication origin binding"/>
    <property type="evidence" value="ECO:0007669"/>
    <property type="project" value="TreeGrafter"/>
</dbReference>
<dbReference type="Gene3D" id="1.10.10.10">
    <property type="entry name" value="Winged helix-like DNA-binding domain superfamily/Winged helix DNA-binding domain"/>
    <property type="match status" value="1"/>
</dbReference>
<evidence type="ECO:0000256" key="1">
    <source>
        <dbReference type="ARBA" id="ARBA00004123"/>
    </source>
</evidence>
<gene>
    <name evidence="10" type="ORF">M569_13268</name>
</gene>
<proteinExistence type="inferred from homology"/>
<dbReference type="GO" id="GO:0006270">
    <property type="term" value="P:DNA replication initiation"/>
    <property type="evidence" value="ECO:0007669"/>
    <property type="project" value="InterPro"/>
</dbReference>